<dbReference type="SMART" id="SM00906">
    <property type="entry name" value="Fungal_trans"/>
    <property type="match status" value="1"/>
</dbReference>
<dbReference type="EMBL" id="KZ851848">
    <property type="protein sequence ID" value="RDK44808.1"/>
    <property type="molecule type" value="Genomic_DNA"/>
</dbReference>
<dbReference type="PANTHER" id="PTHR31001">
    <property type="entry name" value="UNCHARACTERIZED TRANSCRIPTIONAL REGULATORY PROTEIN"/>
    <property type="match status" value="1"/>
</dbReference>
<evidence type="ECO:0000256" key="4">
    <source>
        <dbReference type="ARBA" id="ARBA00023242"/>
    </source>
</evidence>
<gene>
    <name evidence="7" type="ORF">M752DRAFT_230217</name>
</gene>
<evidence type="ECO:0000313" key="8">
    <source>
        <dbReference type="Proteomes" id="UP000254937"/>
    </source>
</evidence>
<dbReference type="GO" id="GO:0008270">
    <property type="term" value="F:zinc ion binding"/>
    <property type="evidence" value="ECO:0007669"/>
    <property type="project" value="InterPro"/>
</dbReference>
<dbReference type="PANTHER" id="PTHR31001:SF61">
    <property type="entry name" value="ZN(II)2CYS6 TRANSCRIPTION FACTOR (EUROFUNG)"/>
    <property type="match status" value="1"/>
</dbReference>
<dbReference type="AlphaFoldDB" id="A0A370PRI6"/>
<accession>A0A370PRI6</accession>
<protein>
    <recommendedName>
        <fullName evidence="6">Xylanolytic transcriptional activator regulatory domain-containing protein</fullName>
    </recommendedName>
</protein>
<keyword evidence="2" id="KW-0805">Transcription regulation</keyword>
<evidence type="ECO:0000256" key="3">
    <source>
        <dbReference type="ARBA" id="ARBA00023163"/>
    </source>
</evidence>
<dbReference type="CDD" id="cd12148">
    <property type="entry name" value="fungal_TF_MHR"/>
    <property type="match status" value="1"/>
</dbReference>
<organism evidence="7 8">
    <name type="scientific">Aspergillus phoenicis ATCC 13157</name>
    <dbReference type="NCBI Taxonomy" id="1353007"/>
    <lineage>
        <taxon>Eukaryota</taxon>
        <taxon>Fungi</taxon>
        <taxon>Dikarya</taxon>
        <taxon>Ascomycota</taxon>
        <taxon>Pezizomycotina</taxon>
        <taxon>Eurotiomycetes</taxon>
        <taxon>Eurotiomycetidae</taxon>
        <taxon>Eurotiales</taxon>
        <taxon>Aspergillaceae</taxon>
        <taxon>Aspergillus</taxon>
    </lineage>
</organism>
<keyword evidence="8" id="KW-1185">Reference proteome</keyword>
<dbReference type="InterPro" id="IPR050613">
    <property type="entry name" value="Sec_Metabolite_Reg"/>
</dbReference>
<evidence type="ECO:0000259" key="6">
    <source>
        <dbReference type="SMART" id="SM00906"/>
    </source>
</evidence>
<dbReference type="GO" id="GO:0003677">
    <property type="term" value="F:DNA binding"/>
    <property type="evidence" value="ECO:0007669"/>
    <property type="project" value="InterPro"/>
</dbReference>
<feature type="non-terminal residue" evidence="7">
    <location>
        <position position="653"/>
    </location>
</feature>
<comment type="subcellular location">
    <subcellularLocation>
        <location evidence="1">Nucleus</location>
    </subcellularLocation>
</comment>
<dbReference type="InterPro" id="IPR007219">
    <property type="entry name" value="XnlR_reg_dom"/>
</dbReference>
<sequence length="653" mass="73746">MTKPRDRLQSGRSKRRSLGSSGLGSVPTRVNPLRESISSSSTTRTVPCAETQFFGSTAFPAIISDDQNVVDRYLGQLPAQELSSSADHLHHQDKYSEKQISEGTKVLNLLFEFPGFADSICKYLELSYTCMVPHPFIKACIESIQETMQRSRGNRLRQLVVTLFANTAKPLDAFTTVPAKAYHTLFTGPNIRWEIIGFVLAILGVSLKYDVNKRTKPSATSQSDQKLDFIHRLAEGVDYCTAVCNNCNCVSPQALWLLYGNACLKNLVYGDMIQADCIGFQLWRCMGDVSSMFFALGLHQEDSRLEATYPFYQVELRRRYAAQIYSMDKTISTFLGRPPRISGSYCANTMPADIDDEVLLLDGEELDEVLCNVDANGWNMDRQFRGATWRRMKLIISQFREEILGLCLGTRFSSGSEALAKDILARQEVVWDQIPPELKYDEVTGSQHIPPPQRYVVMTTYMDQKYTCFLLHRKLLNETTEWTREHLYRISRSLLNTVLQVVSLSDQVSNMQRDISWPMLYYGLPGASILAVDLLKHLHPSFNTPNPHINVVPRAEVIQNLAVFISNLQRSINRREVNCETCRRAHGILSRILDEIIDPTNGEPAILDTAVQQMPTSTPIPFPSGIDNDLNIESFFSQLGYWDLALDTSATVL</sequence>
<proteinExistence type="predicted"/>
<evidence type="ECO:0000313" key="7">
    <source>
        <dbReference type="EMBL" id="RDK44808.1"/>
    </source>
</evidence>
<evidence type="ECO:0000256" key="2">
    <source>
        <dbReference type="ARBA" id="ARBA00023015"/>
    </source>
</evidence>
<keyword evidence="3" id="KW-0804">Transcription</keyword>
<name>A0A370PRI6_ASPPH</name>
<feature type="region of interest" description="Disordered" evidence="5">
    <location>
        <begin position="1"/>
        <end position="43"/>
    </location>
</feature>
<reference evidence="7 8" key="1">
    <citation type="submission" date="2018-07" db="EMBL/GenBank/DDBJ databases">
        <title>Section-level genome sequencing of Aspergillus section Nigri to investigate inter- and intra-species variation.</title>
        <authorList>
            <consortium name="DOE Joint Genome Institute"/>
            <person name="Vesth T.C."/>
            <person name="Nybo J.L."/>
            <person name="Theobald S."/>
            <person name="Frisvad J.C."/>
            <person name="Larsen T.O."/>
            <person name="Nielsen K.F."/>
            <person name="Hoof J.B."/>
            <person name="Brandl J."/>
            <person name="Salamov A."/>
            <person name="Riley R."/>
            <person name="Gladden J.M."/>
            <person name="Phatale P."/>
            <person name="Nielsen M.T."/>
            <person name="Lyhne E.K."/>
            <person name="Kogle M.E."/>
            <person name="Strasser K."/>
            <person name="McDonnell E."/>
            <person name="Barry K."/>
            <person name="Clum A."/>
            <person name="Chen C."/>
            <person name="Nolan M."/>
            <person name="Sandor L."/>
            <person name="Kuo A."/>
            <person name="Lipzen A."/>
            <person name="Hainaut M."/>
            <person name="Drula E."/>
            <person name="Tsang A."/>
            <person name="Magnuson J.K."/>
            <person name="Henrissat B."/>
            <person name="Wiebenga A."/>
            <person name="Simmons B.A."/>
            <person name="Makela M.R."/>
            <person name="De vries R.P."/>
            <person name="Grigoriev I.V."/>
            <person name="Mortensen U.H."/>
            <person name="Baker S.E."/>
            <person name="Andersen M.R."/>
        </authorList>
    </citation>
    <scope>NUCLEOTIDE SEQUENCE [LARGE SCALE GENOMIC DNA]</scope>
    <source>
        <strain evidence="7 8">ATCC 13157</strain>
    </source>
</reference>
<evidence type="ECO:0000256" key="5">
    <source>
        <dbReference type="SAM" id="MobiDB-lite"/>
    </source>
</evidence>
<dbReference type="GO" id="GO:0006351">
    <property type="term" value="P:DNA-templated transcription"/>
    <property type="evidence" value="ECO:0007669"/>
    <property type="project" value="InterPro"/>
</dbReference>
<dbReference type="Pfam" id="PF04082">
    <property type="entry name" value="Fungal_trans"/>
    <property type="match status" value="1"/>
</dbReference>
<feature type="domain" description="Xylanolytic transcriptional activator regulatory" evidence="6">
    <location>
        <begin position="282"/>
        <end position="357"/>
    </location>
</feature>
<dbReference type="GO" id="GO:0005634">
    <property type="term" value="C:nucleus"/>
    <property type="evidence" value="ECO:0007669"/>
    <property type="project" value="UniProtKB-SubCell"/>
</dbReference>
<keyword evidence="4" id="KW-0539">Nucleus</keyword>
<evidence type="ECO:0000256" key="1">
    <source>
        <dbReference type="ARBA" id="ARBA00004123"/>
    </source>
</evidence>
<dbReference type="Proteomes" id="UP000254937">
    <property type="component" value="Unassembled WGS sequence"/>
</dbReference>